<sequence length="187" mass="20409">MTAARSLPGCLLITGTPGAGKSTVSRLVAERLPYAAHVDGDVFGIMLASGRAQMLDAQGRWNPGPVGQRQLRLRMINICSVSNNFAAEGITPVIDTVVETQEELRFIADRLVARPLMLVVLCPPLDVTRHRNATRTPETRTTYDVAPLARNQRLELGDIGWWLDSGDLSAPQTADQIVADLLDEQPR</sequence>
<evidence type="ECO:0000313" key="1">
    <source>
        <dbReference type="EMBL" id="MBA8807725.1"/>
    </source>
</evidence>
<dbReference type="InterPro" id="IPR027417">
    <property type="entry name" value="P-loop_NTPase"/>
</dbReference>
<comment type="caution">
    <text evidence="1">The sequence shown here is derived from an EMBL/GenBank/DDBJ whole genome shotgun (WGS) entry which is preliminary data.</text>
</comment>
<dbReference type="RefSeq" id="WP_182615252.1">
    <property type="nucleotide sequence ID" value="NZ_BAAATF010000007.1"/>
</dbReference>
<dbReference type="Proteomes" id="UP000540568">
    <property type="component" value="Unassembled WGS sequence"/>
</dbReference>
<dbReference type="EMBL" id="JACGWV010000001">
    <property type="protein sequence ID" value="MBA8807725.1"/>
    <property type="molecule type" value="Genomic_DNA"/>
</dbReference>
<dbReference type="Pfam" id="PF13238">
    <property type="entry name" value="AAA_18"/>
    <property type="match status" value="1"/>
</dbReference>
<gene>
    <name evidence="1" type="ORF">FHX71_001667</name>
</gene>
<reference evidence="1 2" key="1">
    <citation type="submission" date="2020-07" db="EMBL/GenBank/DDBJ databases">
        <title>Sequencing the genomes of 1000 actinobacteria strains.</title>
        <authorList>
            <person name="Klenk H.-P."/>
        </authorList>
    </citation>
    <scope>NUCLEOTIDE SEQUENCE [LARGE SCALE GENOMIC DNA]</scope>
    <source>
        <strain evidence="1 2">DSM 44121</strain>
    </source>
</reference>
<dbReference type="Gene3D" id="3.40.50.300">
    <property type="entry name" value="P-loop containing nucleotide triphosphate hydrolases"/>
    <property type="match status" value="1"/>
</dbReference>
<dbReference type="SUPFAM" id="SSF52540">
    <property type="entry name" value="P-loop containing nucleoside triphosphate hydrolases"/>
    <property type="match status" value="1"/>
</dbReference>
<protein>
    <submittedName>
        <fullName evidence="1">Adenylylsulfate kinase-like enzyme</fullName>
    </submittedName>
</protein>
<dbReference type="AlphaFoldDB" id="A0A7W3J7M7"/>
<keyword evidence="1" id="KW-0808">Transferase</keyword>
<keyword evidence="2" id="KW-1185">Reference proteome</keyword>
<organism evidence="1 2">
    <name type="scientific">Promicromonospora sukumoe</name>
    <dbReference type="NCBI Taxonomy" id="88382"/>
    <lineage>
        <taxon>Bacteria</taxon>
        <taxon>Bacillati</taxon>
        <taxon>Actinomycetota</taxon>
        <taxon>Actinomycetes</taxon>
        <taxon>Micrococcales</taxon>
        <taxon>Promicromonosporaceae</taxon>
        <taxon>Promicromonospora</taxon>
    </lineage>
</organism>
<name>A0A7W3J7M7_9MICO</name>
<accession>A0A7W3J7M7</accession>
<keyword evidence="1" id="KW-0418">Kinase</keyword>
<evidence type="ECO:0000313" key="2">
    <source>
        <dbReference type="Proteomes" id="UP000540568"/>
    </source>
</evidence>
<dbReference type="GO" id="GO:0016301">
    <property type="term" value="F:kinase activity"/>
    <property type="evidence" value="ECO:0007669"/>
    <property type="project" value="UniProtKB-KW"/>
</dbReference>
<proteinExistence type="predicted"/>